<keyword evidence="6 9" id="KW-0547">Nucleotide-binding</keyword>
<evidence type="ECO:0000256" key="10">
    <source>
        <dbReference type="RuleBase" id="RU000578"/>
    </source>
</evidence>
<dbReference type="InterPro" id="IPR003395">
    <property type="entry name" value="RecF/RecN/SMC_N"/>
</dbReference>
<keyword evidence="8 9" id="KW-0238">DNA-binding</keyword>
<name>A0A2M8QBV8_9CHLR</name>
<dbReference type="InterPro" id="IPR018078">
    <property type="entry name" value="DNA-binding_RecF_CS"/>
</dbReference>
<dbReference type="GO" id="GO:0009432">
    <property type="term" value="P:SOS response"/>
    <property type="evidence" value="ECO:0007669"/>
    <property type="project" value="UniProtKB-UniRule"/>
</dbReference>
<dbReference type="GO" id="GO:0006260">
    <property type="term" value="P:DNA replication"/>
    <property type="evidence" value="ECO:0007669"/>
    <property type="project" value="UniProtKB-UniRule"/>
</dbReference>
<feature type="domain" description="RecF/RecN/SMC N-terminal" evidence="11">
    <location>
        <begin position="3"/>
        <end position="374"/>
    </location>
</feature>
<evidence type="ECO:0000256" key="7">
    <source>
        <dbReference type="ARBA" id="ARBA00022840"/>
    </source>
</evidence>
<reference evidence="12 13" key="1">
    <citation type="submission" date="2017-11" db="EMBL/GenBank/DDBJ databases">
        <title>Evolution of Phototrophy in the Chloroflexi Phylum Driven by Horizontal Gene Transfer.</title>
        <authorList>
            <person name="Ward L.M."/>
            <person name="Hemp J."/>
            <person name="Shih P.M."/>
            <person name="Mcglynn S.E."/>
            <person name="Fischer W."/>
        </authorList>
    </citation>
    <scope>NUCLEOTIDE SEQUENCE [LARGE SCALE GENOMIC DNA]</scope>
    <source>
        <strain evidence="12">JP3_7</strain>
    </source>
</reference>
<dbReference type="InterPro" id="IPR042174">
    <property type="entry name" value="RecF_2"/>
</dbReference>
<evidence type="ECO:0000256" key="6">
    <source>
        <dbReference type="ARBA" id="ARBA00022741"/>
    </source>
</evidence>
<comment type="similarity">
    <text evidence="2 9 10">Belongs to the RecF family.</text>
</comment>
<comment type="function">
    <text evidence="9 10">The RecF protein is involved in DNA metabolism; it is required for DNA replication and normal SOS inducibility. RecF binds preferentially to single-stranded, linear DNA. It also seems to bind ATP.</text>
</comment>
<dbReference type="EMBL" id="PGTN01000056">
    <property type="protein sequence ID" value="PJF47293.1"/>
    <property type="molecule type" value="Genomic_DNA"/>
</dbReference>
<dbReference type="HAMAP" id="MF_00365">
    <property type="entry name" value="RecF"/>
    <property type="match status" value="1"/>
</dbReference>
<keyword evidence="7 9" id="KW-0067">ATP-binding</keyword>
<evidence type="ECO:0000313" key="13">
    <source>
        <dbReference type="Proteomes" id="UP000230790"/>
    </source>
</evidence>
<dbReference type="PROSITE" id="PS00617">
    <property type="entry name" value="RECF_1"/>
    <property type="match status" value="1"/>
</dbReference>
<dbReference type="Proteomes" id="UP000230790">
    <property type="component" value="Unassembled WGS sequence"/>
</dbReference>
<dbReference type="PANTHER" id="PTHR32182">
    <property type="entry name" value="DNA REPLICATION AND REPAIR PROTEIN RECF"/>
    <property type="match status" value="1"/>
</dbReference>
<dbReference type="PROSITE" id="PS00618">
    <property type="entry name" value="RECF_2"/>
    <property type="match status" value="1"/>
</dbReference>
<keyword evidence="9 10" id="KW-0742">SOS response</keyword>
<keyword evidence="9 10" id="KW-0227">DNA damage</keyword>
<dbReference type="Pfam" id="PF02463">
    <property type="entry name" value="SMC_N"/>
    <property type="match status" value="1"/>
</dbReference>
<proteinExistence type="inferred from homology"/>
<keyword evidence="5 9" id="KW-0235">DNA replication</keyword>
<keyword evidence="4 9" id="KW-0963">Cytoplasm</keyword>
<dbReference type="InterPro" id="IPR001238">
    <property type="entry name" value="DNA-binding_RecF"/>
</dbReference>
<evidence type="ECO:0000256" key="9">
    <source>
        <dbReference type="HAMAP-Rule" id="MF_00365"/>
    </source>
</evidence>
<organism evidence="12 13">
    <name type="scientific">Candidatus Thermofonsia Clade 3 bacterium</name>
    <dbReference type="NCBI Taxonomy" id="2364212"/>
    <lineage>
        <taxon>Bacteria</taxon>
        <taxon>Bacillati</taxon>
        <taxon>Chloroflexota</taxon>
        <taxon>Candidatus Thermofontia</taxon>
        <taxon>Candidatus Thermofonsia Clade 3</taxon>
    </lineage>
</organism>
<dbReference type="NCBIfam" id="TIGR00611">
    <property type="entry name" value="recf"/>
    <property type="match status" value="1"/>
</dbReference>
<dbReference type="GO" id="GO:0006302">
    <property type="term" value="P:double-strand break repair"/>
    <property type="evidence" value="ECO:0007669"/>
    <property type="project" value="TreeGrafter"/>
</dbReference>
<protein>
    <recommendedName>
        <fullName evidence="3 9">DNA replication and repair protein RecF</fullName>
    </recommendedName>
</protein>
<evidence type="ECO:0000313" key="12">
    <source>
        <dbReference type="EMBL" id="PJF47293.1"/>
    </source>
</evidence>
<feature type="binding site" evidence="9">
    <location>
        <begin position="30"/>
        <end position="37"/>
    </location>
    <ligand>
        <name>ATP</name>
        <dbReference type="ChEBI" id="CHEBI:30616"/>
    </ligand>
</feature>
<dbReference type="InterPro" id="IPR027417">
    <property type="entry name" value="P-loop_NTPase"/>
</dbReference>
<dbReference type="SUPFAM" id="SSF52540">
    <property type="entry name" value="P-loop containing nucleoside triphosphate hydrolases"/>
    <property type="match status" value="1"/>
</dbReference>
<evidence type="ECO:0000256" key="5">
    <source>
        <dbReference type="ARBA" id="ARBA00022705"/>
    </source>
</evidence>
<evidence type="ECO:0000256" key="8">
    <source>
        <dbReference type="ARBA" id="ARBA00023125"/>
    </source>
</evidence>
<evidence type="ECO:0000256" key="1">
    <source>
        <dbReference type="ARBA" id="ARBA00004496"/>
    </source>
</evidence>
<dbReference type="GO" id="GO:0003697">
    <property type="term" value="F:single-stranded DNA binding"/>
    <property type="evidence" value="ECO:0007669"/>
    <property type="project" value="UniProtKB-UniRule"/>
</dbReference>
<dbReference type="GO" id="GO:0005737">
    <property type="term" value="C:cytoplasm"/>
    <property type="evidence" value="ECO:0007669"/>
    <property type="project" value="UniProtKB-SubCell"/>
</dbReference>
<dbReference type="GO" id="GO:0000731">
    <property type="term" value="P:DNA synthesis involved in DNA repair"/>
    <property type="evidence" value="ECO:0007669"/>
    <property type="project" value="TreeGrafter"/>
</dbReference>
<accession>A0A2M8QBV8</accession>
<sequence length="404" mass="45730">MRVRHLSLTNFRLYARLELDLPRGLVIVQGDNAQGKTSLLEAIYFLATAHSPHTRADRQLIRWGAEEESPYPYAVLKATIERNDGLRVIEIAIQRGESNRLRKEIRIDRVGRRGIDLVGQLNVVLFLPGDVELVSGAPALRRDFLDAALSQVDADYVRALDRYMRALAQRNALLRQAQERRLDPDELAIWDDQLVPAGVEIAVRRRRAIADLTRLAVPIHRELSNGSEYLQITYQPNFDPARPSMLDTPYQVGIDDSQPPAGIDPRDLQTAFRRALAERRREEIARGMTLVGPHRDEVRFIANGVDLGDFGSRGQQRTAVLALKLAQVAWMRERTREEPVLLLDEVLAELDPHRRRCLLQRIGSAQQTIVTTTDIQRLDRDFVRHATTLQVCAGVVSPYSLNGS</sequence>
<dbReference type="AlphaFoldDB" id="A0A2M8QBV8"/>
<comment type="caution">
    <text evidence="12">The sequence shown here is derived from an EMBL/GenBank/DDBJ whole genome shotgun (WGS) entry which is preliminary data.</text>
</comment>
<evidence type="ECO:0000259" key="11">
    <source>
        <dbReference type="Pfam" id="PF02463"/>
    </source>
</evidence>
<gene>
    <name evidence="9" type="primary">recF</name>
    <name evidence="12" type="ORF">CUN48_09370</name>
</gene>
<dbReference type="PANTHER" id="PTHR32182:SF0">
    <property type="entry name" value="DNA REPLICATION AND REPAIR PROTEIN RECF"/>
    <property type="match status" value="1"/>
</dbReference>
<evidence type="ECO:0000256" key="4">
    <source>
        <dbReference type="ARBA" id="ARBA00022490"/>
    </source>
</evidence>
<comment type="subcellular location">
    <subcellularLocation>
        <location evidence="1 9 10">Cytoplasm</location>
    </subcellularLocation>
</comment>
<dbReference type="Gene3D" id="3.40.50.300">
    <property type="entry name" value="P-loop containing nucleotide triphosphate hydrolases"/>
    <property type="match status" value="1"/>
</dbReference>
<evidence type="ECO:0000256" key="3">
    <source>
        <dbReference type="ARBA" id="ARBA00020170"/>
    </source>
</evidence>
<dbReference type="Gene3D" id="1.20.1050.90">
    <property type="entry name" value="RecF/RecN/SMC, N-terminal domain"/>
    <property type="match status" value="1"/>
</dbReference>
<dbReference type="GO" id="GO:0005524">
    <property type="term" value="F:ATP binding"/>
    <property type="evidence" value="ECO:0007669"/>
    <property type="project" value="UniProtKB-UniRule"/>
</dbReference>
<keyword evidence="9 10" id="KW-0234">DNA repair</keyword>
<evidence type="ECO:0000256" key="2">
    <source>
        <dbReference type="ARBA" id="ARBA00008016"/>
    </source>
</evidence>